<gene>
    <name evidence="2" type="ORF">PIB30_021131</name>
</gene>
<reference evidence="2 3" key="1">
    <citation type="journal article" date="2023" name="Plants (Basel)">
        <title>Bridging the Gap: Combining Genomics and Transcriptomics Approaches to Understand Stylosanthes scabra, an Orphan Legume from the Brazilian Caatinga.</title>
        <authorList>
            <person name="Ferreira-Neto J.R.C."/>
            <person name="da Silva M.D."/>
            <person name="Binneck E."/>
            <person name="de Melo N.F."/>
            <person name="da Silva R.H."/>
            <person name="de Melo A.L.T.M."/>
            <person name="Pandolfi V."/>
            <person name="Bustamante F.O."/>
            <person name="Brasileiro-Vidal A.C."/>
            <person name="Benko-Iseppon A.M."/>
        </authorList>
    </citation>
    <scope>NUCLEOTIDE SEQUENCE [LARGE SCALE GENOMIC DNA]</scope>
    <source>
        <tissue evidence="2">Leaves</tissue>
    </source>
</reference>
<proteinExistence type="predicted"/>
<accession>A0ABU6Q9A1</accession>
<evidence type="ECO:0000313" key="3">
    <source>
        <dbReference type="Proteomes" id="UP001341840"/>
    </source>
</evidence>
<feature type="compositionally biased region" description="Low complexity" evidence="1">
    <location>
        <begin position="206"/>
        <end position="253"/>
    </location>
</feature>
<dbReference type="EMBL" id="JASCZI010000069">
    <property type="protein sequence ID" value="MED6108185.1"/>
    <property type="molecule type" value="Genomic_DNA"/>
</dbReference>
<evidence type="ECO:0000256" key="1">
    <source>
        <dbReference type="SAM" id="MobiDB-lite"/>
    </source>
</evidence>
<feature type="compositionally biased region" description="Pro residues" evidence="1">
    <location>
        <begin position="120"/>
        <end position="130"/>
    </location>
</feature>
<feature type="region of interest" description="Disordered" evidence="1">
    <location>
        <begin position="206"/>
        <end position="256"/>
    </location>
</feature>
<name>A0ABU6Q9A1_9FABA</name>
<evidence type="ECO:0000313" key="2">
    <source>
        <dbReference type="EMBL" id="MED6108185.1"/>
    </source>
</evidence>
<feature type="compositionally biased region" description="Pro residues" evidence="1">
    <location>
        <begin position="159"/>
        <end position="169"/>
    </location>
</feature>
<keyword evidence="3" id="KW-1185">Reference proteome</keyword>
<dbReference type="Proteomes" id="UP001341840">
    <property type="component" value="Unassembled WGS sequence"/>
</dbReference>
<organism evidence="2 3">
    <name type="scientific">Stylosanthes scabra</name>
    <dbReference type="NCBI Taxonomy" id="79078"/>
    <lineage>
        <taxon>Eukaryota</taxon>
        <taxon>Viridiplantae</taxon>
        <taxon>Streptophyta</taxon>
        <taxon>Embryophyta</taxon>
        <taxon>Tracheophyta</taxon>
        <taxon>Spermatophyta</taxon>
        <taxon>Magnoliopsida</taxon>
        <taxon>eudicotyledons</taxon>
        <taxon>Gunneridae</taxon>
        <taxon>Pentapetalae</taxon>
        <taxon>rosids</taxon>
        <taxon>fabids</taxon>
        <taxon>Fabales</taxon>
        <taxon>Fabaceae</taxon>
        <taxon>Papilionoideae</taxon>
        <taxon>50 kb inversion clade</taxon>
        <taxon>dalbergioids sensu lato</taxon>
        <taxon>Dalbergieae</taxon>
        <taxon>Pterocarpus clade</taxon>
        <taxon>Stylosanthes</taxon>
    </lineage>
</organism>
<feature type="region of interest" description="Disordered" evidence="1">
    <location>
        <begin position="90"/>
        <end position="140"/>
    </location>
</feature>
<feature type="compositionally biased region" description="Low complexity" evidence="1">
    <location>
        <begin position="96"/>
        <end position="109"/>
    </location>
</feature>
<comment type="caution">
    <text evidence="2">The sequence shown here is derived from an EMBL/GenBank/DDBJ whole genome shotgun (WGS) entry which is preliminary data.</text>
</comment>
<sequence length="271" mass="29390">MLYENTVSKPVKPVTVGTDSVGRRWYGTRRSTGFFFWERFMALDRFNPLRRIGLATDQVSVLSELGHCQTGLLLLSLSYLSYTMRPIAPRPPRPIVSPSSSTSSGSIGSVHRERERSPHTPLPLMAPAPAPGSVYPIPRTPMSDARRYRSLFSRCRVAPPTPPLPSPPPSDDEPSVETYNQAADLVGDSDESYIVEHVPISAPEAYYSDSSYGSKYESSSTDSAPSSHHSSGSSSGSVSLGYGFASSGSASDSASDDDLVNRYFAEIFPQP</sequence>
<protein>
    <submittedName>
        <fullName evidence="2">Uncharacterized protein</fullName>
    </submittedName>
</protein>
<feature type="region of interest" description="Disordered" evidence="1">
    <location>
        <begin position="156"/>
        <end position="177"/>
    </location>
</feature>